<sequence>MSTIHEIINNNFISVAMIIGIAIMILENRKENPHGTDHIAVIMVLLSVIVVNTAMKDWYMESVYDPRHSYEGDSIKTLLYLRSAIEHILFPMIAYVLLLLVAPVKKKYIIFIPEAVLIVEEIINLCGTKIIFHYDNHLEYHDDLLFLLPYFVGMLYLLLLIRYSIEFIKKKQMSKGFTVIFIVFLTLFECYLEAAYIVVDLMDEIVALDIIIYYFYLVAIYQSEMKIQLRTKELELERSKRQLTISQIQPHFMYNSLTSIIYLCDKDTKKTKNALIDFSKFLRKNLEAMSRQSVVDIKEEIDHTKVYLSLEMLRFEDELDVVFDIKDDEFELPQLTIQPIVENAVKHGINRSESGCGTVWISTEETEDSHKIVIKDNGAGFELDSLKDLDDSHIGIANVRKRLADECGGELIIKSVPNEGTECTIIIPKELGNEDLGN</sequence>
<evidence type="ECO:0000256" key="1">
    <source>
        <dbReference type="ARBA" id="ARBA00022777"/>
    </source>
</evidence>
<dbReference type="InterPro" id="IPR036890">
    <property type="entry name" value="HATPase_C_sf"/>
</dbReference>
<keyword evidence="3" id="KW-0472">Membrane</keyword>
<evidence type="ECO:0000259" key="4">
    <source>
        <dbReference type="PROSITE" id="PS50109"/>
    </source>
</evidence>
<feature type="transmembrane region" description="Helical" evidence="3">
    <location>
        <begin position="108"/>
        <end position="132"/>
    </location>
</feature>
<evidence type="ECO:0000256" key="2">
    <source>
        <dbReference type="ARBA" id="ARBA00023012"/>
    </source>
</evidence>
<evidence type="ECO:0000313" key="6">
    <source>
        <dbReference type="Proteomes" id="UP000183461"/>
    </source>
</evidence>
<dbReference type="InterPro" id="IPR003594">
    <property type="entry name" value="HATPase_dom"/>
</dbReference>
<evidence type="ECO:0000256" key="3">
    <source>
        <dbReference type="SAM" id="Phobius"/>
    </source>
</evidence>
<dbReference type="SUPFAM" id="SSF55874">
    <property type="entry name" value="ATPase domain of HSP90 chaperone/DNA topoisomerase II/histidine kinase"/>
    <property type="match status" value="1"/>
</dbReference>
<dbReference type="AlphaFoldDB" id="A0A1K1NQW0"/>
<organism evidence="5 6">
    <name type="scientific">Ruminococcus flavefaciens</name>
    <dbReference type="NCBI Taxonomy" id="1265"/>
    <lineage>
        <taxon>Bacteria</taxon>
        <taxon>Bacillati</taxon>
        <taxon>Bacillota</taxon>
        <taxon>Clostridia</taxon>
        <taxon>Eubacteriales</taxon>
        <taxon>Oscillospiraceae</taxon>
        <taxon>Ruminococcus</taxon>
    </lineage>
</organism>
<accession>A0A1K1NQW0</accession>
<keyword evidence="3" id="KW-1133">Transmembrane helix</keyword>
<feature type="transmembrane region" description="Helical" evidence="3">
    <location>
        <begin position="205"/>
        <end position="222"/>
    </location>
</feature>
<dbReference type="InterPro" id="IPR050640">
    <property type="entry name" value="Bact_2-comp_sensor_kinase"/>
</dbReference>
<keyword evidence="2" id="KW-0902">Two-component regulatory system</keyword>
<feature type="transmembrane region" description="Helical" evidence="3">
    <location>
        <begin position="79"/>
        <end position="101"/>
    </location>
</feature>
<dbReference type="Proteomes" id="UP000183461">
    <property type="component" value="Unassembled WGS sequence"/>
</dbReference>
<dbReference type="PANTHER" id="PTHR34220">
    <property type="entry name" value="SENSOR HISTIDINE KINASE YPDA"/>
    <property type="match status" value="1"/>
</dbReference>
<feature type="transmembrane region" description="Helical" evidence="3">
    <location>
        <begin position="38"/>
        <end position="59"/>
    </location>
</feature>
<dbReference type="EMBL" id="FPIP01000005">
    <property type="protein sequence ID" value="SFW37700.1"/>
    <property type="molecule type" value="Genomic_DNA"/>
</dbReference>
<reference evidence="6" key="1">
    <citation type="submission" date="2016-11" db="EMBL/GenBank/DDBJ databases">
        <authorList>
            <person name="Varghese N."/>
            <person name="Submissions S."/>
        </authorList>
    </citation>
    <scope>NUCLEOTIDE SEQUENCE [LARGE SCALE GENOMIC DNA]</scope>
    <source>
        <strain evidence="6">YL228</strain>
    </source>
</reference>
<dbReference type="GO" id="GO:0000155">
    <property type="term" value="F:phosphorelay sensor kinase activity"/>
    <property type="evidence" value="ECO:0007669"/>
    <property type="project" value="InterPro"/>
</dbReference>
<dbReference type="Pfam" id="PF06580">
    <property type="entry name" value="His_kinase"/>
    <property type="match status" value="1"/>
</dbReference>
<dbReference type="Gene3D" id="3.30.565.10">
    <property type="entry name" value="Histidine kinase-like ATPase, C-terminal domain"/>
    <property type="match status" value="1"/>
</dbReference>
<keyword evidence="1 5" id="KW-0418">Kinase</keyword>
<dbReference type="Pfam" id="PF02518">
    <property type="entry name" value="HATPase_c"/>
    <property type="match status" value="1"/>
</dbReference>
<feature type="transmembrane region" description="Helical" evidence="3">
    <location>
        <begin position="177"/>
        <end position="199"/>
    </location>
</feature>
<dbReference type="RefSeq" id="WP_072300417.1">
    <property type="nucleotide sequence ID" value="NZ_FPIP01000005.1"/>
</dbReference>
<name>A0A1K1NQW0_RUMFL</name>
<dbReference type="InterPro" id="IPR005467">
    <property type="entry name" value="His_kinase_dom"/>
</dbReference>
<dbReference type="GO" id="GO:0016020">
    <property type="term" value="C:membrane"/>
    <property type="evidence" value="ECO:0007669"/>
    <property type="project" value="InterPro"/>
</dbReference>
<dbReference type="PANTHER" id="PTHR34220:SF7">
    <property type="entry name" value="SENSOR HISTIDINE KINASE YPDA"/>
    <property type="match status" value="1"/>
</dbReference>
<protein>
    <submittedName>
        <fullName evidence="5">Histidine kinase-, DNA gyrase B-, and HSP90-like ATPase</fullName>
    </submittedName>
</protein>
<dbReference type="InterPro" id="IPR010559">
    <property type="entry name" value="Sig_transdc_His_kin_internal"/>
</dbReference>
<proteinExistence type="predicted"/>
<dbReference type="PROSITE" id="PS50109">
    <property type="entry name" value="HIS_KIN"/>
    <property type="match status" value="1"/>
</dbReference>
<dbReference type="SMART" id="SM00387">
    <property type="entry name" value="HATPase_c"/>
    <property type="match status" value="1"/>
</dbReference>
<keyword evidence="3" id="KW-0812">Transmembrane</keyword>
<feature type="transmembrane region" description="Helical" evidence="3">
    <location>
        <begin position="144"/>
        <end position="165"/>
    </location>
</feature>
<keyword evidence="1 5" id="KW-0808">Transferase</keyword>
<evidence type="ECO:0000313" key="5">
    <source>
        <dbReference type="EMBL" id="SFW37700.1"/>
    </source>
</evidence>
<feature type="domain" description="Histidine kinase" evidence="4">
    <location>
        <begin position="337"/>
        <end position="431"/>
    </location>
</feature>
<feature type="transmembrane region" description="Helical" evidence="3">
    <location>
        <begin position="6"/>
        <end position="26"/>
    </location>
</feature>
<gene>
    <name evidence="5" type="ORF">SAMN02910280_2182</name>
</gene>